<dbReference type="PANTHER" id="PTHR31692:SF2">
    <property type="entry name" value="EXPANSIN-LIKE B1"/>
    <property type="match status" value="1"/>
</dbReference>
<name>A0AAU9RH29_THLAR</name>
<dbReference type="Pfam" id="PF03330">
    <property type="entry name" value="DPBB_1"/>
    <property type="match status" value="1"/>
</dbReference>
<dbReference type="InterPro" id="IPR007112">
    <property type="entry name" value="Expansin/allergen_DPBB_dom"/>
</dbReference>
<evidence type="ECO:0000313" key="5">
    <source>
        <dbReference type="EMBL" id="CAH2041506.1"/>
    </source>
</evidence>
<evidence type="ECO:0008006" key="7">
    <source>
        <dbReference type="Google" id="ProtNLM"/>
    </source>
</evidence>
<evidence type="ECO:0000313" key="6">
    <source>
        <dbReference type="Proteomes" id="UP000836841"/>
    </source>
</evidence>
<keyword evidence="2" id="KW-0732">Signal</keyword>
<dbReference type="InterPro" id="IPR036908">
    <property type="entry name" value="RlpA-like_sf"/>
</dbReference>
<feature type="chain" id="PRO_5043605825" description="Expansin-like B1" evidence="2">
    <location>
        <begin position="20"/>
        <end position="249"/>
    </location>
</feature>
<reference evidence="5 6" key="1">
    <citation type="submission" date="2022-03" db="EMBL/GenBank/DDBJ databases">
        <authorList>
            <person name="Nunn A."/>
            <person name="Chopra R."/>
            <person name="Nunn A."/>
            <person name="Contreras Garrido A."/>
        </authorList>
    </citation>
    <scope>NUCLEOTIDE SEQUENCE [LARGE SCALE GENOMIC DNA]</scope>
</reference>
<dbReference type="EMBL" id="CAJVSB020000101">
    <property type="protein sequence ID" value="CAH2041506.1"/>
    <property type="molecule type" value="Genomic_DNA"/>
</dbReference>
<accession>A0AAU9RH29</accession>
<dbReference type="Gene3D" id="2.60.40.760">
    <property type="entry name" value="Expansin, cellulose-binding-like domain"/>
    <property type="match status" value="1"/>
</dbReference>
<dbReference type="Proteomes" id="UP000836841">
    <property type="component" value="Unassembled WGS sequence"/>
</dbReference>
<dbReference type="InterPro" id="IPR036749">
    <property type="entry name" value="Expansin_CBD_sf"/>
</dbReference>
<dbReference type="Pfam" id="PF01357">
    <property type="entry name" value="Expansin_C"/>
    <property type="match status" value="1"/>
</dbReference>
<feature type="domain" description="Expansin-like EG45" evidence="3">
    <location>
        <begin position="44"/>
        <end position="148"/>
    </location>
</feature>
<dbReference type="InterPro" id="IPR009009">
    <property type="entry name" value="RlpA-like_DPBB"/>
</dbReference>
<dbReference type="GO" id="GO:0009653">
    <property type="term" value="P:anatomical structure morphogenesis"/>
    <property type="evidence" value="ECO:0007669"/>
    <property type="project" value="UniProtKB-ARBA"/>
</dbReference>
<keyword evidence="6" id="KW-1185">Reference proteome</keyword>
<dbReference type="Gene3D" id="2.40.40.10">
    <property type="entry name" value="RlpA-like domain"/>
    <property type="match status" value="1"/>
</dbReference>
<dbReference type="PROSITE" id="PS50843">
    <property type="entry name" value="EXPANSIN_CBD"/>
    <property type="match status" value="1"/>
</dbReference>
<proteinExistence type="inferred from homology"/>
<protein>
    <recommendedName>
        <fullName evidence="7">Expansin-like B1</fullName>
    </recommendedName>
</protein>
<evidence type="ECO:0000259" key="4">
    <source>
        <dbReference type="PROSITE" id="PS50843"/>
    </source>
</evidence>
<evidence type="ECO:0000256" key="1">
    <source>
        <dbReference type="RuleBase" id="RU003460"/>
    </source>
</evidence>
<feature type="domain" description="Expansin-like CBD" evidence="4">
    <location>
        <begin position="162"/>
        <end position="244"/>
    </location>
</feature>
<evidence type="ECO:0000259" key="3">
    <source>
        <dbReference type="PROSITE" id="PS50842"/>
    </source>
</evidence>
<organism evidence="5 6">
    <name type="scientific">Thlaspi arvense</name>
    <name type="common">Field penny-cress</name>
    <dbReference type="NCBI Taxonomy" id="13288"/>
    <lineage>
        <taxon>Eukaryota</taxon>
        <taxon>Viridiplantae</taxon>
        <taxon>Streptophyta</taxon>
        <taxon>Embryophyta</taxon>
        <taxon>Tracheophyta</taxon>
        <taxon>Spermatophyta</taxon>
        <taxon>Magnoliopsida</taxon>
        <taxon>eudicotyledons</taxon>
        <taxon>Gunneridae</taxon>
        <taxon>Pentapetalae</taxon>
        <taxon>rosids</taxon>
        <taxon>malvids</taxon>
        <taxon>Brassicales</taxon>
        <taxon>Brassicaceae</taxon>
        <taxon>Thlaspideae</taxon>
        <taxon>Thlaspi</taxon>
    </lineage>
</organism>
<feature type="signal peptide" evidence="2">
    <location>
        <begin position="1"/>
        <end position="19"/>
    </location>
</feature>
<dbReference type="AlphaFoldDB" id="A0AAU9RH29"/>
<dbReference type="GO" id="GO:0005576">
    <property type="term" value="C:extracellular region"/>
    <property type="evidence" value="ECO:0007669"/>
    <property type="project" value="InterPro"/>
</dbReference>
<dbReference type="SMART" id="SM00837">
    <property type="entry name" value="DPBB_1"/>
    <property type="match status" value="1"/>
</dbReference>
<comment type="caution">
    <text evidence="5">The sequence shown here is derived from an EMBL/GenBank/DDBJ whole genome shotgun (WGS) entry which is preliminary data.</text>
</comment>
<dbReference type="PROSITE" id="PS50842">
    <property type="entry name" value="EXPANSIN_EG45"/>
    <property type="match status" value="1"/>
</dbReference>
<dbReference type="SUPFAM" id="SSF50685">
    <property type="entry name" value="Barwin-like endoglucanases"/>
    <property type="match status" value="1"/>
</dbReference>
<dbReference type="PRINTS" id="PR01225">
    <property type="entry name" value="EXPANSNFAMLY"/>
</dbReference>
<comment type="similarity">
    <text evidence="1">Belongs to the expansin family.</text>
</comment>
<evidence type="ECO:0000256" key="2">
    <source>
        <dbReference type="SAM" id="SignalP"/>
    </source>
</evidence>
<dbReference type="SUPFAM" id="SSF49590">
    <property type="entry name" value="PHL pollen allergen"/>
    <property type="match status" value="1"/>
</dbReference>
<dbReference type="PANTHER" id="PTHR31692">
    <property type="entry name" value="EXPANSIN-B3"/>
    <property type="match status" value="1"/>
</dbReference>
<dbReference type="InterPro" id="IPR007118">
    <property type="entry name" value="Expan_Lol_pI"/>
</dbReference>
<gene>
    <name evidence="5" type="ORF">TAV2_LOCUS4464</name>
</gene>
<dbReference type="InterPro" id="IPR007117">
    <property type="entry name" value="Expansin_CBD"/>
</dbReference>
<sequence>MGFTPTELFICSLCHGTAARTWLLYFVSSRATFYNTSDGLGTPTGACGYLEYGRTINYAKVTGVSSALYRGGLGCGACYQVRCKLPSLCTTSGVTVVVTDYGEGDRTDFILSNRGYTGMARAGAVNKLVSYGVVPVEYQRVSCQYPGNNIKVKVLESSRFPDYLALTFLYVGGKNDITDVQVWQPHSHQWTGMRRSYGAVWDLPNPPTGPITIRIYVTGSAGNEWVKLNGVIPRRWRVGAAYDTGLQLS</sequence>